<comment type="caution">
    <text evidence="1">The sequence shown here is derived from an EMBL/GenBank/DDBJ whole genome shotgun (WGS) entry which is preliminary data.</text>
</comment>
<dbReference type="RefSeq" id="WP_057779383.1">
    <property type="nucleotide sequence ID" value="NZ_AYYY01000033.1"/>
</dbReference>
<dbReference type="OrthoDB" id="9898778at2"/>
<organism evidence="1 2">
    <name type="scientific">Paucilactobacillus vaccinostercus DSM 20634</name>
    <dbReference type="NCBI Taxonomy" id="1423813"/>
    <lineage>
        <taxon>Bacteria</taxon>
        <taxon>Bacillati</taxon>
        <taxon>Bacillota</taxon>
        <taxon>Bacilli</taxon>
        <taxon>Lactobacillales</taxon>
        <taxon>Lactobacillaceae</taxon>
        <taxon>Paucilactobacillus</taxon>
    </lineage>
</organism>
<sequence length="103" mass="11984">MIVIDETKRYFDTIQLMNQAGQREHGDVFTRRLVIDNRWLLFISTYHGGWEASISCIDGHQMTKPEFNLAVKALMYHRVVPRCHQVSASSFPHSIVMHFRAGH</sequence>
<evidence type="ECO:0000313" key="1">
    <source>
        <dbReference type="EMBL" id="KRM61196.1"/>
    </source>
</evidence>
<keyword evidence="2" id="KW-1185">Reference proteome</keyword>
<reference evidence="1 2" key="1">
    <citation type="journal article" date="2015" name="Genome Announc.">
        <title>Expanding the biotechnology potential of lactobacilli through comparative genomics of 213 strains and associated genera.</title>
        <authorList>
            <person name="Sun Z."/>
            <person name="Harris H.M."/>
            <person name="McCann A."/>
            <person name="Guo C."/>
            <person name="Argimon S."/>
            <person name="Zhang W."/>
            <person name="Yang X."/>
            <person name="Jeffery I.B."/>
            <person name="Cooney J.C."/>
            <person name="Kagawa T.F."/>
            <person name="Liu W."/>
            <person name="Song Y."/>
            <person name="Salvetti E."/>
            <person name="Wrobel A."/>
            <person name="Rasinkangas P."/>
            <person name="Parkhill J."/>
            <person name="Rea M.C."/>
            <person name="O'Sullivan O."/>
            <person name="Ritari J."/>
            <person name="Douillard F.P."/>
            <person name="Paul Ross R."/>
            <person name="Yang R."/>
            <person name="Briner A.E."/>
            <person name="Felis G.E."/>
            <person name="de Vos W.M."/>
            <person name="Barrangou R."/>
            <person name="Klaenhammer T.R."/>
            <person name="Caufield P.W."/>
            <person name="Cui Y."/>
            <person name="Zhang H."/>
            <person name="O'Toole P.W."/>
        </authorList>
    </citation>
    <scope>NUCLEOTIDE SEQUENCE [LARGE SCALE GENOMIC DNA]</scope>
    <source>
        <strain evidence="1 2">DSM 20634</strain>
    </source>
</reference>
<dbReference type="Proteomes" id="UP000051733">
    <property type="component" value="Unassembled WGS sequence"/>
</dbReference>
<proteinExistence type="predicted"/>
<accession>A0A0R2AER8</accession>
<evidence type="ECO:0000313" key="2">
    <source>
        <dbReference type="Proteomes" id="UP000051733"/>
    </source>
</evidence>
<dbReference type="EMBL" id="AYYY01000033">
    <property type="protein sequence ID" value="KRM61196.1"/>
    <property type="molecule type" value="Genomic_DNA"/>
</dbReference>
<dbReference type="PATRIC" id="fig|1423813.3.peg.1997"/>
<gene>
    <name evidence="1" type="ORF">FC26_GL001966</name>
</gene>
<protein>
    <submittedName>
        <fullName evidence="1">Uncharacterized protein</fullName>
    </submittedName>
</protein>
<dbReference type="AlphaFoldDB" id="A0A0R2AER8"/>
<name>A0A0R2AER8_9LACO</name>